<evidence type="ECO:0000313" key="2">
    <source>
        <dbReference type="EMBL" id="PWC07575.1"/>
    </source>
</evidence>
<evidence type="ECO:0000259" key="1">
    <source>
        <dbReference type="Pfam" id="PF06855"/>
    </source>
</evidence>
<gene>
    <name evidence="2" type="ORF">DF223_05945</name>
</gene>
<dbReference type="SUPFAM" id="SSF140652">
    <property type="entry name" value="YozE-like"/>
    <property type="match status" value="1"/>
</dbReference>
<dbReference type="AlphaFoldDB" id="A0A2U1TF97"/>
<feature type="domain" description="YozE SAM-like" evidence="1">
    <location>
        <begin position="4"/>
        <end position="66"/>
    </location>
</feature>
<accession>A0A2U1TF97</accession>
<dbReference type="OrthoDB" id="5119657at2"/>
<evidence type="ECO:0000313" key="3">
    <source>
        <dbReference type="Proteomes" id="UP000244962"/>
    </source>
</evidence>
<dbReference type="InterPro" id="IPR023089">
    <property type="entry name" value="YozE_SAM-like"/>
</dbReference>
<protein>
    <recommendedName>
        <fullName evidence="1">YozE SAM-like domain-containing protein</fullName>
    </recommendedName>
</protein>
<sequence>MTYTFSGWLAKQSDRDDVVGELARSVQNDGLFPKHGDKAIFDGYFSADNTVAETRQAFERAWDEFEGLPG</sequence>
<organism evidence="2 3">
    <name type="scientific">Mycetocola zhujimingii</name>
    <dbReference type="NCBI Taxonomy" id="2079792"/>
    <lineage>
        <taxon>Bacteria</taxon>
        <taxon>Bacillati</taxon>
        <taxon>Actinomycetota</taxon>
        <taxon>Actinomycetes</taxon>
        <taxon>Micrococcales</taxon>
        <taxon>Microbacteriaceae</taxon>
        <taxon>Mycetocola</taxon>
    </lineage>
</organism>
<dbReference type="Pfam" id="PF06855">
    <property type="entry name" value="YozE_SAM_like"/>
    <property type="match status" value="1"/>
</dbReference>
<keyword evidence="3" id="KW-1185">Reference proteome</keyword>
<dbReference type="EMBL" id="QEFB01000004">
    <property type="protein sequence ID" value="PWC07575.1"/>
    <property type="molecule type" value="Genomic_DNA"/>
</dbReference>
<proteinExistence type="predicted"/>
<name>A0A2U1TF97_9MICO</name>
<dbReference type="RefSeq" id="WP_108390270.1">
    <property type="nucleotide sequence ID" value="NZ_CP026949.1"/>
</dbReference>
<comment type="caution">
    <text evidence="2">The sequence shown here is derived from an EMBL/GenBank/DDBJ whole genome shotgun (WGS) entry which is preliminary data.</text>
</comment>
<dbReference type="Gene3D" id="1.10.150.260">
    <property type="entry name" value="YozE SAM-like"/>
    <property type="match status" value="1"/>
</dbReference>
<reference evidence="3" key="1">
    <citation type="submission" date="2018-04" db="EMBL/GenBank/DDBJ databases">
        <authorList>
            <person name="Liu S."/>
            <person name="Wang Z."/>
            <person name="Li J."/>
        </authorList>
    </citation>
    <scope>NUCLEOTIDE SEQUENCE [LARGE SCALE GENOMIC DNA]</scope>
    <source>
        <strain evidence="3">622</strain>
    </source>
</reference>
<dbReference type="InterPro" id="IPR036806">
    <property type="entry name" value="YozE_SAM-like_sf"/>
</dbReference>
<dbReference type="Proteomes" id="UP000244962">
    <property type="component" value="Unassembled WGS sequence"/>
</dbReference>
<dbReference type="KEGG" id="myl:C3E77_02950"/>